<feature type="transmembrane region" description="Helical" evidence="12">
    <location>
        <begin position="127"/>
        <end position="149"/>
    </location>
</feature>
<dbReference type="GO" id="GO:0015293">
    <property type="term" value="F:symporter activity"/>
    <property type="evidence" value="ECO:0007669"/>
    <property type="project" value="TreeGrafter"/>
</dbReference>
<evidence type="ECO:0008006" key="15">
    <source>
        <dbReference type="Google" id="ProtNLM"/>
    </source>
</evidence>
<evidence type="ECO:0000256" key="3">
    <source>
        <dbReference type="ARBA" id="ARBA00022448"/>
    </source>
</evidence>
<evidence type="ECO:0000256" key="9">
    <source>
        <dbReference type="ARBA" id="ARBA00023136"/>
    </source>
</evidence>
<keyword evidence="14" id="KW-1185">Reference proteome</keyword>
<feature type="transmembrane region" description="Helical" evidence="12">
    <location>
        <begin position="84"/>
        <end position="106"/>
    </location>
</feature>
<name>A0AAN7Q277_9COLE</name>
<keyword evidence="9 12" id="KW-0472">Membrane</keyword>
<evidence type="ECO:0000256" key="1">
    <source>
        <dbReference type="ARBA" id="ARBA00004651"/>
    </source>
</evidence>
<evidence type="ECO:0000256" key="10">
    <source>
        <dbReference type="ARBA" id="ARBA00023201"/>
    </source>
</evidence>
<sequence>MEETNYLFSWLDYIVFGLMLGISVIIGIYFAMCGKSQNSADEYLKGGKTMKVLPIAVSLIASQIATSTLLAVPSDVYRFGANYLWLGVATLFMCFLGYHIFLPVFFKLQITSVFEYLHLRFNKTVRIVASFFNLLGMFIYCPIVIYIPSLAFAQVTQGNPLVIACVSCAICIFYTTIGGFRAVVWTDTLQFIIMALSFFLLFCIGISAIDGFEVLWNTSIEGHRLDIFDFSFDPTLRDSFGAIMIGGTFYWLTITCIDPVCVQKFLSVPTLSDVKKVIVIYAFGVASIHVLSALTGLLMYAKYWNCDPFSAKKIFNSDQLVPYFVMDVAGNIPGYSGVFMAGVFSAGLSTLSASLNTMSAIIYQDFVSLFISKNISQARVTTILKTIVVVTGTIATVLVFALKNINGIFPIYTGIYAATLGPTLGLFLLGVLVPLANSKGALYGSLTGSIFILFVFIQNQRHQSDAYLGQFLKPISTDGCNVSLTNNATKIEIPGDLPFFLYRISFWFNTFMGTMVTVVVGIIISWFTKHDKIPVSRDLLSPLIHSFIKDVPKEKDVNCALKLLQS</sequence>
<proteinExistence type="inferred from homology"/>
<comment type="subcellular location">
    <subcellularLocation>
        <location evidence="1">Cell membrane</location>
        <topology evidence="1">Multi-pass membrane protein</topology>
    </subcellularLocation>
</comment>
<protein>
    <recommendedName>
        <fullName evidence="15">Sodium-coupled monocarboxylate transporter 1</fullName>
    </recommendedName>
</protein>
<dbReference type="Pfam" id="PF00474">
    <property type="entry name" value="SSF"/>
    <property type="match status" value="1"/>
</dbReference>
<evidence type="ECO:0000256" key="5">
    <source>
        <dbReference type="ARBA" id="ARBA00022692"/>
    </source>
</evidence>
<keyword evidence="3" id="KW-0813">Transport</keyword>
<comment type="similarity">
    <text evidence="2 11">Belongs to the sodium:solute symporter (SSF) (TC 2.A.21) family.</text>
</comment>
<feature type="transmembrane region" description="Helical" evidence="12">
    <location>
        <begin position="161"/>
        <end position="184"/>
    </location>
</feature>
<feature type="transmembrane region" description="Helical" evidence="12">
    <location>
        <begin position="52"/>
        <end position="72"/>
    </location>
</feature>
<reference evidence="14" key="1">
    <citation type="submission" date="2023-01" db="EMBL/GenBank/DDBJ databases">
        <title>Key to firefly adult light organ development and bioluminescence: homeobox transcription factors regulate luciferase expression and transportation to peroxisome.</title>
        <authorList>
            <person name="Fu X."/>
        </authorList>
    </citation>
    <scope>NUCLEOTIDE SEQUENCE [LARGE SCALE GENOMIC DNA]</scope>
</reference>
<feature type="transmembrane region" description="Helical" evidence="12">
    <location>
        <begin position="338"/>
        <end position="363"/>
    </location>
</feature>
<organism evidence="13 14">
    <name type="scientific">Aquatica leii</name>
    <dbReference type="NCBI Taxonomy" id="1421715"/>
    <lineage>
        <taxon>Eukaryota</taxon>
        <taxon>Metazoa</taxon>
        <taxon>Ecdysozoa</taxon>
        <taxon>Arthropoda</taxon>
        <taxon>Hexapoda</taxon>
        <taxon>Insecta</taxon>
        <taxon>Pterygota</taxon>
        <taxon>Neoptera</taxon>
        <taxon>Endopterygota</taxon>
        <taxon>Coleoptera</taxon>
        <taxon>Polyphaga</taxon>
        <taxon>Elateriformia</taxon>
        <taxon>Elateroidea</taxon>
        <taxon>Lampyridae</taxon>
        <taxon>Luciolinae</taxon>
        <taxon>Aquatica</taxon>
    </lineage>
</organism>
<evidence type="ECO:0000256" key="7">
    <source>
        <dbReference type="ARBA" id="ARBA00023053"/>
    </source>
</evidence>
<dbReference type="GO" id="GO:0005886">
    <property type="term" value="C:plasma membrane"/>
    <property type="evidence" value="ECO:0007669"/>
    <property type="project" value="UniProtKB-SubCell"/>
</dbReference>
<dbReference type="Proteomes" id="UP001353858">
    <property type="component" value="Unassembled WGS sequence"/>
</dbReference>
<feature type="transmembrane region" description="Helical" evidence="12">
    <location>
        <begin position="278"/>
        <end position="301"/>
    </location>
</feature>
<gene>
    <name evidence="13" type="ORF">RN001_009141</name>
</gene>
<accession>A0AAN7Q277</accession>
<keyword evidence="5 12" id="KW-0812">Transmembrane</keyword>
<dbReference type="PANTHER" id="PTHR42985:SF21">
    <property type="entry name" value="SODIUM-DEPENDENT MULTIVITAMIN TRANSPORTER-LIKE PROTEIN"/>
    <property type="match status" value="1"/>
</dbReference>
<feature type="transmembrane region" description="Helical" evidence="12">
    <location>
        <begin position="383"/>
        <end position="402"/>
    </location>
</feature>
<evidence type="ECO:0000256" key="11">
    <source>
        <dbReference type="RuleBase" id="RU362091"/>
    </source>
</evidence>
<dbReference type="Gene3D" id="1.20.1730.10">
    <property type="entry name" value="Sodium/glucose cotransporter"/>
    <property type="match status" value="1"/>
</dbReference>
<feature type="transmembrane region" description="Helical" evidence="12">
    <location>
        <begin position="239"/>
        <end position="257"/>
    </location>
</feature>
<keyword evidence="4" id="KW-1003">Cell membrane</keyword>
<dbReference type="PANTHER" id="PTHR42985">
    <property type="entry name" value="SODIUM-COUPLED MONOCARBOXYLATE TRANSPORTER"/>
    <property type="match status" value="1"/>
</dbReference>
<feature type="transmembrane region" description="Helical" evidence="12">
    <location>
        <begin position="440"/>
        <end position="457"/>
    </location>
</feature>
<dbReference type="InterPro" id="IPR051163">
    <property type="entry name" value="Sodium:Solute_Symporter_SSF"/>
</dbReference>
<feature type="transmembrane region" description="Helical" evidence="12">
    <location>
        <begin position="408"/>
        <end position="433"/>
    </location>
</feature>
<dbReference type="CDD" id="cd11492">
    <property type="entry name" value="SLC5sbd_NIS-SMVT"/>
    <property type="match status" value="1"/>
</dbReference>
<dbReference type="InterPro" id="IPR038377">
    <property type="entry name" value="Na/Glc_symporter_sf"/>
</dbReference>
<evidence type="ECO:0000256" key="4">
    <source>
        <dbReference type="ARBA" id="ARBA00022475"/>
    </source>
</evidence>
<dbReference type="EMBL" id="JARPUR010000004">
    <property type="protein sequence ID" value="KAK4876635.1"/>
    <property type="molecule type" value="Genomic_DNA"/>
</dbReference>
<evidence type="ECO:0000256" key="6">
    <source>
        <dbReference type="ARBA" id="ARBA00022989"/>
    </source>
</evidence>
<dbReference type="AlphaFoldDB" id="A0AAN7Q277"/>
<feature type="transmembrane region" description="Helical" evidence="12">
    <location>
        <begin position="191"/>
        <end position="209"/>
    </location>
</feature>
<keyword evidence="10" id="KW-0739">Sodium transport</keyword>
<evidence type="ECO:0000256" key="2">
    <source>
        <dbReference type="ARBA" id="ARBA00006434"/>
    </source>
</evidence>
<dbReference type="NCBIfam" id="TIGR00813">
    <property type="entry name" value="sss"/>
    <property type="match status" value="1"/>
</dbReference>
<dbReference type="GO" id="GO:0006814">
    <property type="term" value="P:sodium ion transport"/>
    <property type="evidence" value="ECO:0007669"/>
    <property type="project" value="UniProtKB-KW"/>
</dbReference>
<feature type="transmembrane region" description="Helical" evidence="12">
    <location>
        <begin position="506"/>
        <end position="527"/>
    </location>
</feature>
<evidence type="ECO:0000313" key="13">
    <source>
        <dbReference type="EMBL" id="KAK4876635.1"/>
    </source>
</evidence>
<evidence type="ECO:0000256" key="12">
    <source>
        <dbReference type="SAM" id="Phobius"/>
    </source>
</evidence>
<evidence type="ECO:0000313" key="14">
    <source>
        <dbReference type="Proteomes" id="UP001353858"/>
    </source>
</evidence>
<dbReference type="InterPro" id="IPR001734">
    <property type="entry name" value="Na/solute_symporter"/>
</dbReference>
<keyword evidence="7" id="KW-0915">Sodium</keyword>
<feature type="transmembrane region" description="Helical" evidence="12">
    <location>
        <begin position="6"/>
        <end position="31"/>
    </location>
</feature>
<comment type="caution">
    <text evidence="13">The sequence shown here is derived from an EMBL/GenBank/DDBJ whole genome shotgun (WGS) entry which is preliminary data.</text>
</comment>
<keyword evidence="8" id="KW-0406">Ion transport</keyword>
<dbReference type="PROSITE" id="PS50283">
    <property type="entry name" value="NA_SOLUT_SYMP_3"/>
    <property type="match status" value="1"/>
</dbReference>
<evidence type="ECO:0000256" key="8">
    <source>
        <dbReference type="ARBA" id="ARBA00023065"/>
    </source>
</evidence>
<keyword evidence="6 12" id="KW-1133">Transmembrane helix</keyword>